<dbReference type="Proteomes" id="UP000024635">
    <property type="component" value="Unassembled WGS sequence"/>
</dbReference>
<feature type="compositionally biased region" description="Polar residues" evidence="1">
    <location>
        <begin position="364"/>
        <end position="376"/>
    </location>
</feature>
<keyword evidence="3" id="KW-1185">Reference proteome</keyword>
<feature type="compositionally biased region" description="Polar residues" evidence="1">
    <location>
        <begin position="82"/>
        <end position="91"/>
    </location>
</feature>
<sequence>MSSSRSTELLETESTSMSSVSPTTSTEISGFSEQGDITSSVATISAELQEMEKFITPATNITEDPDLLDLNDAESFVDISMNDTSSDVSASNEEDGISTETTLYSETDASTSPSTSLTPSTLPPTPSTTSEVVEVLEEATSQQSDVGVVEDNASSIAGTPEPLVTVPIPSEKELEWTIVSNTTKVIPTPLSDNTTKAPVMVRYFVKVTRGPWVNSKRRTSLVNAQLETTTTTAPEISLSVEASTSEAERLPVPDIDPITTKAVEEGEDVADDQFLAELIPTMKFFRLTTPSPALAETSSLPPQSTSASVTAASPTESNVATSVTTALPTESTSVTSDHEATTTEEQLYVQTMKFFLGPRLGAESSPTSPTAITSNPLEHPKTSPAVHGSSSTPTTIASDPFEHPSASGTVPMSSVTSFGGSFMQEESKTTAMTAATSENSPPQQNPPETLENNSSKSVELEQEVTESQESPFSSEVDDDEESATTPPTSESNDILAQPFETQTARGVVVSSAVPRLTSLSEARPLSNRGHLLPSSRILVPVIPSFVPMRLRELPETPQSIQDDITHEPKTRRPEAPLGFQEESAASQVVQPPQLGSLKVSLSSLRSSSAPQSIQEDSPKVVKHPHRVVPDVPQRLPAAPKSIQDVLASHSHFSFRGQTRGLSMPSQQPHSAPRPIQKVLNSAELAELPDRPVRMPHGQPPAAIPPTSEIPPEERYTMIKVQTLKPFRATKKPKLMPPPAQLNPVPAGDLWWTPRPSFLGKTMEVTVTKPPKTGKKRGFRKRIKTSKSSVSGAHRFPLVMEEGANVNGLSATPLATAAAVGQLSYTTTIPIEMKYTTRRPFHMKEVGPRKTALLLVPETHLKKLQSELEIFDSIAPVATAPVQPLSPVDLSIFGNPKKIIHRKKSRKVLRKIMKYPIGKFGGRLIRNKKRKNRKWASFRIPTASEKPHSHKDGHSLKKVYGETVRGSSQQKSIEDEVDMIISPPKRKRQHHQQATPLPISPAVPAVPSKSLDLVLAKDRLTTVEASKPELKPKEMMSADMDELEQALREIAQSSKEQNFGKLGPISSSEGLGDQVHSIDGETALPIAQKRTRSKTVKKGKTKTGTFRGKGLKSINTTFKFIPPPPPLDADLMRTPGMQSSAMEKFYDTIKHDNSRLPASKQLCVKFECNFEKDDLCGFDPSLMSRKERRSKREFADPAYFTMKRWTNWVGSYHDNNQRVDRAPAFSLSNRRFAGALLSGQQMATISLKVITMEPFTISFDAWEATRELQMRVCCDDSCPLATDFGGRIGDRSWRRLTMECPGNTHLVTFECMNFGNRRGACGIDNFSLHSQSCTQRPASIN</sequence>
<evidence type="ECO:0000313" key="2">
    <source>
        <dbReference type="EMBL" id="EYB98742.1"/>
    </source>
</evidence>
<dbReference type="EMBL" id="JARK01001464">
    <property type="protein sequence ID" value="EYB98742.1"/>
    <property type="molecule type" value="Genomic_DNA"/>
</dbReference>
<feature type="compositionally biased region" description="Polar residues" evidence="1">
    <location>
        <begin position="406"/>
        <end position="419"/>
    </location>
</feature>
<feature type="region of interest" description="Disordered" evidence="1">
    <location>
        <begin position="359"/>
        <end position="495"/>
    </location>
</feature>
<comment type="caution">
    <text evidence="2">The sequence shown here is derived from an EMBL/GenBank/DDBJ whole genome shotgun (WGS) entry which is preliminary data.</text>
</comment>
<feature type="compositionally biased region" description="Low complexity" evidence="1">
    <location>
        <begin position="1"/>
        <end position="27"/>
    </location>
</feature>
<organism evidence="2 3">
    <name type="scientific">Ancylostoma ceylanicum</name>
    <dbReference type="NCBI Taxonomy" id="53326"/>
    <lineage>
        <taxon>Eukaryota</taxon>
        <taxon>Metazoa</taxon>
        <taxon>Ecdysozoa</taxon>
        <taxon>Nematoda</taxon>
        <taxon>Chromadorea</taxon>
        <taxon>Rhabditida</taxon>
        <taxon>Rhabditina</taxon>
        <taxon>Rhabditomorpha</taxon>
        <taxon>Strongyloidea</taxon>
        <taxon>Ancylostomatidae</taxon>
        <taxon>Ancylostomatinae</taxon>
        <taxon>Ancylostoma</taxon>
    </lineage>
</organism>
<gene>
    <name evidence="2" type="primary">Acey_s0128.g1422</name>
    <name evidence="2" type="synonym">Acey-Y43D4A.5</name>
    <name evidence="2" type="ORF">Y032_0128g1422</name>
</gene>
<feature type="compositionally biased region" description="Basic and acidic residues" evidence="1">
    <location>
        <begin position="563"/>
        <end position="573"/>
    </location>
</feature>
<feature type="compositionally biased region" description="Polar residues" evidence="1">
    <location>
        <begin position="98"/>
        <end position="109"/>
    </location>
</feature>
<feature type="region of interest" description="Disordered" evidence="1">
    <location>
        <begin position="934"/>
        <end position="975"/>
    </location>
</feature>
<feature type="region of interest" description="Disordered" evidence="1">
    <location>
        <begin position="82"/>
        <end position="130"/>
    </location>
</feature>
<feature type="compositionally biased region" description="Polar residues" evidence="1">
    <location>
        <begin position="318"/>
        <end position="335"/>
    </location>
</feature>
<feature type="compositionally biased region" description="Polar residues" evidence="1">
    <location>
        <begin position="429"/>
        <end position="457"/>
    </location>
</feature>
<feature type="compositionally biased region" description="Low complexity" evidence="1">
    <location>
        <begin position="301"/>
        <end position="317"/>
    </location>
</feature>
<feature type="region of interest" description="Disordered" evidence="1">
    <location>
        <begin position="1"/>
        <end position="36"/>
    </location>
</feature>
<evidence type="ECO:0000313" key="3">
    <source>
        <dbReference type="Proteomes" id="UP000024635"/>
    </source>
</evidence>
<feature type="compositionally biased region" description="Basic and acidic residues" evidence="1">
    <location>
        <begin position="944"/>
        <end position="954"/>
    </location>
</feature>
<feature type="region of interest" description="Disordered" evidence="1">
    <location>
        <begin position="554"/>
        <end position="573"/>
    </location>
</feature>
<dbReference type="STRING" id="53326.A0A016T7U0"/>
<feature type="compositionally biased region" description="Polar residues" evidence="1">
    <location>
        <begin position="483"/>
        <end position="495"/>
    </location>
</feature>
<reference evidence="3" key="1">
    <citation type="journal article" date="2015" name="Nat. Genet.">
        <title>The genome and transcriptome of the zoonotic hookworm Ancylostoma ceylanicum identify infection-specific gene families.</title>
        <authorList>
            <person name="Schwarz E.M."/>
            <person name="Hu Y."/>
            <person name="Antoshechkin I."/>
            <person name="Miller M.M."/>
            <person name="Sternberg P.W."/>
            <person name="Aroian R.V."/>
        </authorList>
    </citation>
    <scope>NUCLEOTIDE SEQUENCE</scope>
    <source>
        <strain evidence="3">HY135</strain>
    </source>
</reference>
<feature type="compositionally biased region" description="Polar residues" evidence="1">
    <location>
        <begin position="388"/>
        <end position="397"/>
    </location>
</feature>
<feature type="region of interest" description="Disordered" evidence="1">
    <location>
        <begin position="983"/>
        <end position="1002"/>
    </location>
</feature>
<dbReference type="OrthoDB" id="5877778at2759"/>
<accession>A0A016T7U0</accession>
<protein>
    <submittedName>
        <fullName evidence="2">Uncharacterized protein</fullName>
    </submittedName>
</protein>
<feature type="compositionally biased region" description="Low complexity" evidence="1">
    <location>
        <begin position="110"/>
        <end position="120"/>
    </location>
</feature>
<proteinExistence type="predicted"/>
<name>A0A016T7U0_9BILA</name>
<feature type="region of interest" description="Disordered" evidence="1">
    <location>
        <begin position="295"/>
        <end position="342"/>
    </location>
</feature>
<evidence type="ECO:0000256" key="1">
    <source>
        <dbReference type="SAM" id="MobiDB-lite"/>
    </source>
</evidence>